<feature type="transmembrane region" description="Helical" evidence="2">
    <location>
        <begin position="34"/>
        <end position="55"/>
    </location>
</feature>
<reference evidence="3" key="2">
    <citation type="submission" date="2023-06" db="EMBL/GenBank/DDBJ databases">
        <authorList>
            <consortium name="Lawrence Berkeley National Laboratory"/>
            <person name="Haridas S."/>
            <person name="Hensen N."/>
            <person name="Bonometti L."/>
            <person name="Westerberg I."/>
            <person name="Brannstrom I.O."/>
            <person name="Guillou S."/>
            <person name="Cros-Aarteil S."/>
            <person name="Calhoun S."/>
            <person name="Kuo A."/>
            <person name="Mondo S."/>
            <person name="Pangilinan J."/>
            <person name="Riley R."/>
            <person name="Labutti K."/>
            <person name="Andreopoulos B."/>
            <person name="Lipzen A."/>
            <person name="Chen C."/>
            <person name="Yanf M."/>
            <person name="Daum C."/>
            <person name="Ng V."/>
            <person name="Clum A."/>
            <person name="Steindorff A."/>
            <person name="Ohm R."/>
            <person name="Martin F."/>
            <person name="Silar P."/>
            <person name="Natvig D."/>
            <person name="Lalanne C."/>
            <person name="Gautier V."/>
            <person name="Ament-Velasquez S.L."/>
            <person name="Kruys A."/>
            <person name="Hutchinson M.I."/>
            <person name="Powell A.J."/>
            <person name="Barry K."/>
            <person name="Miller A.N."/>
            <person name="Grigoriev I.V."/>
            <person name="Debuchy R."/>
            <person name="Gladieux P."/>
            <person name="Thoren M.H."/>
            <person name="Johannesson H."/>
        </authorList>
    </citation>
    <scope>NUCLEOTIDE SEQUENCE</scope>
    <source>
        <strain evidence="3">CBS 955.72</strain>
    </source>
</reference>
<protein>
    <submittedName>
        <fullName evidence="3">Uncharacterized protein</fullName>
    </submittedName>
</protein>
<dbReference type="Proteomes" id="UP001275084">
    <property type="component" value="Unassembled WGS sequence"/>
</dbReference>
<comment type="caution">
    <text evidence="3">The sequence shown here is derived from an EMBL/GenBank/DDBJ whole genome shotgun (WGS) entry which is preliminary data.</text>
</comment>
<evidence type="ECO:0000256" key="2">
    <source>
        <dbReference type="SAM" id="Phobius"/>
    </source>
</evidence>
<keyword evidence="2" id="KW-1133">Transmembrane helix</keyword>
<evidence type="ECO:0000313" key="4">
    <source>
        <dbReference type="Proteomes" id="UP001275084"/>
    </source>
</evidence>
<evidence type="ECO:0000256" key="1">
    <source>
        <dbReference type="SAM" id="MobiDB-lite"/>
    </source>
</evidence>
<dbReference type="EMBL" id="JAUIQD010000005">
    <property type="protein sequence ID" value="KAK3350288.1"/>
    <property type="molecule type" value="Genomic_DNA"/>
</dbReference>
<keyword evidence="2" id="KW-0472">Membrane</keyword>
<organism evidence="3 4">
    <name type="scientific">Lasiosphaeria hispida</name>
    <dbReference type="NCBI Taxonomy" id="260671"/>
    <lineage>
        <taxon>Eukaryota</taxon>
        <taxon>Fungi</taxon>
        <taxon>Dikarya</taxon>
        <taxon>Ascomycota</taxon>
        <taxon>Pezizomycotina</taxon>
        <taxon>Sordariomycetes</taxon>
        <taxon>Sordariomycetidae</taxon>
        <taxon>Sordariales</taxon>
        <taxon>Lasiosphaeriaceae</taxon>
        <taxon>Lasiosphaeria</taxon>
    </lineage>
</organism>
<dbReference type="AlphaFoldDB" id="A0AAJ0MD82"/>
<keyword evidence="2" id="KW-0812">Transmembrane</keyword>
<feature type="compositionally biased region" description="Polar residues" evidence="1">
    <location>
        <begin position="704"/>
        <end position="715"/>
    </location>
</feature>
<accession>A0AAJ0MD82</accession>
<feature type="compositionally biased region" description="Low complexity" evidence="1">
    <location>
        <begin position="665"/>
        <end position="679"/>
    </location>
</feature>
<name>A0AAJ0MD82_9PEZI</name>
<feature type="region of interest" description="Disordered" evidence="1">
    <location>
        <begin position="664"/>
        <end position="715"/>
    </location>
</feature>
<evidence type="ECO:0000313" key="3">
    <source>
        <dbReference type="EMBL" id="KAK3350288.1"/>
    </source>
</evidence>
<proteinExistence type="predicted"/>
<feature type="transmembrane region" description="Helical" evidence="2">
    <location>
        <begin position="559"/>
        <end position="581"/>
    </location>
</feature>
<sequence length="715" mass="78633">MPVSDNDIYTGLWTNRTQGRILGAALTVRYETGAIVTALLAIFVQLTASYLWQLIDACLHHVRGRRGDYSCDAAHRQHQVILKNVSSPGSVALRTLSLVWCWRSKNGSRRSYVLLPYVLIAILAAVCAASGIIFGIFSSFVVASSDIEVLLRSENCGVFTVPEVIQFQDPLWVAHNKFWMEGLVAGTMYARQCYNTSSSSASACNIFTAPTVEWTTDYLAPCPFDRKMCLGPAMAMDTDLVDSNDVLGLNFPAADRVGVRKITTCSPIRQDGYVTMMNASDKDAFGGIGLSSLAGDQAAVYWYGPVDSFATFSSTWAVDTYANNVTRRYQLNALKYWGRKSEGNEFNPIPELNRSDGDGVLFFFQSGVVPSAEPIEDPMFSAHKRERPFWDTSNTTYFYFADDLATVQGCLEQYQVCIPPWGGPRTCIDPTGIGSVEADAQKGLDLNKIQNATLRALVAEIQTWRNDMSLASNRPSLDLKAEETVALTVQYGLPSNQWQVEVQDWFATVWSALAQRLVLRVVGPADRASQAYIVPPQTPEDLAVCQAQRVRIGQGFSNISLFGLLFVLCLGSVIIATSILLEPIVAILLARLSTTSAEAHKRWLLEDVLHLQRLAYKGQQHLPADGFWVDEGGRVPLFVATPGKRLGPLLDAPTLGRAEQRLSCATASQKTPTTTTAPSLPRVIRPPPSPTHKQLTRHDKYENHSNVGNGRTSTL</sequence>
<reference evidence="3" key="1">
    <citation type="journal article" date="2023" name="Mol. Phylogenet. Evol.">
        <title>Genome-scale phylogeny and comparative genomics of the fungal order Sordariales.</title>
        <authorList>
            <person name="Hensen N."/>
            <person name="Bonometti L."/>
            <person name="Westerberg I."/>
            <person name="Brannstrom I.O."/>
            <person name="Guillou S."/>
            <person name="Cros-Aarteil S."/>
            <person name="Calhoun S."/>
            <person name="Haridas S."/>
            <person name="Kuo A."/>
            <person name="Mondo S."/>
            <person name="Pangilinan J."/>
            <person name="Riley R."/>
            <person name="LaButti K."/>
            <person name="Andreopoulos B."/>
            <person name="Lipzen A."/>
            <person name="Chen C."/>
            <person name="Yan M."/>
            <person name="Daum C."/>
            <person name="Ng V."/>
            <person name="Clum A."/>
            <person name="Steindorff A."/>
            <person name="Ohm R.A."/>
            <person name="Martin F."/>
            <person name="Silar P."/>
            <person name="Natvig D.O."/>
            <person name="Lalanne C."/>
            <person name="Gautier V."/>
            <person name="Ament-Velasquez S.L."/>
            <person name="Kruys A."/>
            <person name="Hutchinson M.I."/>
            <person name="Powell A.J."/>
            <person name="Barry K."/>
            <person name="Miller A.N."/>
            <person name="Grigoriev I.V."/>
            <person name="Debuchy R."/>
            <person name="Gladieux P."/>
            <person name="Hiltunen Thoren M."/>
            <person name="Johannesson H."/>
        </authorList>
    </citation>
    <scope>NUCLEOTIDE SEQUENCE</scope>
    <source>
        <strain evidence="3">CBS 955.72</strain>
    </source>
</reference>
<gene>
    <name evidence="3" type="ORF">B0T25DRAFT_505733</name>
</gene>
<keyword evidence="4" id="KW-1185">Reference proteome</keyword>
<feature type="transmembrane region" description="Helical" evidence="2">
    <location>
        <begin position="112"/>
        <end position="137"/>
    </location>
</feature>